<protein>
    <submittedName>
        <fullName evidence="2">Uncharacterized protein</fullName>
    </submittedName>
</protein>
<evidence type="ECO:0000313" key="2">
    <source>
        <dbReference type="EMBL" id="MFH5245577.1"/>
    </source>
</evidence>
<evidence type="ECO:0000313" key="3">
    <source>
        <dbReference type="Proteomes" id="UP001609176"/>
    </source>
</evidence>
<proteinExistence type="predicted"/>
<reference evidence="3 4" key="1">
    <citation type="submission" date="2024-10" db="EMBL/GenBank/DDBJ databases">
        <authorList>
            <person name="Riesco R."/>
        </authorList>
    </citation>
    <scope>NUCLEOTIDE SEQUENCE [LARGE SCALE GENOMIC DNA]</scope>
    <source>
        <strain evidence="2 3">NCIMB 15448</strain>
        <strain evidence="1 4">NCIMB 15450</strain>
    </source>
</reference>
<dbReference type="Proteomes" id="UP001609176">
    <property type="component" value="Unassembled WGS sequence"/>
</dbReference>
<keyword evidence="4" id="KW-1185">Reference proteome</keyword>
<name>A0ABW7KSY1_9NOCA</name>
<comment type="caution">
    <text evidence="2">The sequence shown here is derived from an EMBL/GenBank/DDBJ whole genome shotgun (WGS) entry which is preliminary data.</text>
</comment>
<dbReference type="EMBL" id="JBIMSN010000058">
    <property type="protein sequence ID" value="MFH5229644.1"/>
    <property type="molecule type" value="Genomic_DNA"/>
</dbReference>
<dbReference type="Proteomes" id="UP001609219">
    <property type="component" value="Unassembled WGS sequence"/>
</dbReference>
<evidence type="ECO:0000313" key="4">
    <source>
        <dbReference type="Proteomes" id="UP001609219"/>
    </source>
</evidence>
<gene>
    <name evidence="2" type="ORF">ACHIPV_27425</name>
    <name evidence="1" type="ORF">ACHIRB_13865</name>
</gene>
<dbReference type="RefSeq" id="WP_395126350.1">
    <property type="nucleotide sequence ID" value="NZ_JBIMSN010000058.1"/>
</dbReference>
<sequence>MNVATGDPATVRVEFTADPGHCSDINLLVYLDDTLRINNAVGPGRTTSLSMELTPGDHVFTVFAQGIRGGCNTGKLGSWEGDLRVIKVG</sequence>
<dbReference type="EMBL" id="JBIMSP010000084">
    <property type="protein sequence ID" value="MFH5245577.1"/>
    <property type="molecule type" value="Genomic_DNA"/>
</dbReference>
<accession>A0ABW7KSY1</accession>
<organism evidence="2 3">
    <name type="scientific">Antrihabitans spumae</name>
    <dbReference type="NCBI Taxonomy" id="3373370"/>
    <lineage>
        <taxon>Bacteria</taxon>
        <taxon>Bacillati</taxon>
        <taxon>Actinomycetota</taxon>
        <taxon>Actinomycetes</taxon>
        <taxon>Mycobacteriales</taxon>
        <taxon>Nocardiaceae</taxon>
        <taxon>Antrihabitans</taxon>
    </lineage>
</organism>
<evidence type="ECO:0000313" key="1">
    <source>
        <dbReference type="EMBL" id="MFH5229644.1"/>
    </source>
</evidence>